<reference evidence="1 2" key="1">
    <citation type="submission" date="2018-06" db="EMBL/GenBank/DDBJ databases">
        <title>Genomic Encyclopedia of Archaeal and Bacterial Type Strains, Phase II (KMG-II): from individual species to whole genera.</title>
        <authorList>
            <person name="Goeker M."/>
        </authorList>
    </citation>
    <scope>NUCLEOTIDE SEQUENCE [LARGE SCALE GENOMIC DNA]</scope>
    <source>
        <strain evidence="1 2">DSM 21851</strain>
    </source>
</reference>
<evidence type="ECO:0000313" key="1">
    <source>
        <dbReference type="EMBL" id="RAK02894.1"/>
    </source>
</evidence>
<organism evidence="1 2">
    <name type="scientific">Larkinella arboricola</name>
    <dbReference type="NCBI Taxonomy" id="643671"/>
    <lineage>
        <taxon>Bacteria</taxon>
        <taxon>Pseudomonadati</taxon>
        <taxon>Bacteroidota</taxon>
        <taxon>Cytophagia</taxon>
        <taxon>Cytophagales</taxon>
        <taxon>Spirosomataceae</taxon>
        <taxon>Larkinella</taxon>
    </lineage>
</organism>
<evidence type="ECO:0000313" key="2">
    <source>
        <dbReference type="Proteomes" id="UP000248790"/>
    </source>
</evidence>
<dbReference type="EMBL" id="QLMC01000001">
    <property type="protein sequence ID" value="RAK02894.1"/>
    <property type="molecule type" value="Genomic_DNA"/>
</dbReference>
<name>A0A327X9W6_LARAB</name>
<accession>A0A327X9W6</accession>
<sequence length="852" mass="101010">MMLYCNFSCYMEDKYNNLRPEKANDFNLDDFKSTVLNLTDFSDQLDLWNKYFDLPAMGRRLSVDVGYKIIFHFYCESPQCAKNFTPEKQAILIEWRKNYYKPFQATFDQLTTYQDRIDFCLKHFGMALNTFVPEEGIIFSTLPETPEEWEIYNRLSYESWEKHLLETPSLKNKAFAIRKKTFTERIINHLYPAKGLQDEIDSIYDEYFQPGKKWTPQTEHINAHIKTFKDRYNGFVLNYAEEPKMHRGFDEMIRYIEGEQAYKYYKYLVELQRMPDWFEELSEKIASLSSLSQHKASIKPSYDVDRLLVDKSYRFAMVDQFSEYMNTIEPYAERVQYFMKISKVLGVGIPALNMGTQNIFERDYWTTDNGEPLNFLDKEGNLVPHKQWGLKVTTDEERRISRKLWFIEVRHSEFKAFGTWINEPLEKRKELYNKQLNNYNSVDLARLHLNIINNEIARFHKEYNGFWDKEPRDSELIEVKRQRLTAPMLIESELLGNRAINWLAFHRGYQLQPFAFLWDMVAFKLFLIQQLHLSQATYTTDLPQISVKNPEIVVIDKSQNFLDEIATVEKKIANNVNDQFRSSLFAPNLYKSVADLWNSLEGKERKETKDLFREAVIGYINDSKLVVDRLIEGYERELRKQPERKAELLIENRDWYVKRLADIYVPIDNWYHNFWDDQAREVKDINALESEVFLFCYNQDKPFMVGLRLLRDLYGYYQAISRFNELIQQNVSGRSIPSIKKKKPAFANNALELYFEHTSKYKIVMELLVERKYCQAGTYIWIDTAPGFKSTVVILIKHLHAQGFFKNKKKPSNQEIVIVAQNTFGVQLSIDSVKKAQPSSSHFDFIKPASTY</sequence>
<comment type="caution">
    <text evidence="1">The sequence shown here is derived from an EMBL/GenBank/DDBJ whole genome shotgun (WGS) entry which is preliminary data.</text>
</comment>
<gene>
    <name evidence="1" type="ORF">LX87_01015</name>
</gene>
<keyword evidence="2" id="KW-1185">Reference proteome</keyword>
<protein>
    <submittedName>
        <fullName evidence="1">Uncharacterized protein</fullName>
    </submittedName>
</protein>
<proteinExistence type="predicted"/>
<dbReference type="Proteomes" id="UP000248790">
    <property type="component" value="Unassembled WGS sequence"/>
</dbReference>
<dbReference type="AlphaFoldDB" id="A0A327X9W6"/>